<proteinExistence type="predicted"/>
<accession>A0ABN0P0Q8</accession>
<protein>
    <recommendedName>
        <fullName evidence="1">eCIS core domain-containing protein</fullName>
    </recommendedName>
</protein>
<keyword evidence="3" id="KW-1185">Reference proteome</keyword>
<reference evidence="2 3" key="1">
    <citation type="submission" date="2013-08" db="EMBL/GenBank/DDBJ databases">
        <authorList>
            <person name="Weinstock G."/>
            <person name="Sodergren E."/>
            <person name="Wylie T."/>
            <person name="Fulton L."/>
            <person name="Fulton R."/>
            <person name="Fronick C."/>
            <person name="O'Laughlin M."/>
            <person name="Godfrey J."/>
            <person name="Miner T."/>
            <person name="Herter B."/>
            <person name="Appelbaum E."/>
            <person name="Cordes M."/>
            <person name="Lek S."/>
            <person name="Wollam A."/>
            <person name="Pepin K.H."/>
            <person name="Palsikar V.B."/>
            <person name="Mitreva M."/>
            <person name="Wilson R.K."/>
        </authorList>
    </citation>
    <scope>NUCLEOTIDE SEQUENCE [LARGE SCALE GENOMIC DNA]</scope>
    <source>
        <strain evidence="2 3">ATCC 700332</strain>
    </source>
</reference>
<organism evidence="2 3">
    <name type="scientific">Treponema lecithinolyticum ATCC 700332</name>
    <dbReference type="NCBI Taxonomy" id="1321815"/>
    <lineage>
        <taxon>Bacteria</taxon>
        <taxon>Pseudomonadati</taxon>
        <taxon>Spirochaetota</taxon>
        <taxon>Spirochaetia</taxon>
        <taxon>Spirochaetales</taxon>
        <taxon>Treponemataceae</taxon>
        <taxon>Treponema</taxon>
    </lineage>
</organism>
<dbReference type="EMBL" id="AWVH01000007">
    <property type="protein sequence ID" value="ERJ94029.1"/>
    <property type="molecule type" value="Genomic_DNA"/>
</dbReference>
<dbReference type="InterPro" id="IPR025295">
    <property type="entry name" value="eCIS_core_dom"/>
</dbReference>
<feature type="domain" description="eCIS core" evidence="1">
    <location>
        <begin position="69"/>
        <end position="146"/>
    </location>
</feature>
<gene>
    <name evidence="2" type="ORF">HMPREF9193_00511</name>
</gene>
<sequence>MSAKNYEVLAADKHCKDFFDWFEMLLGYSLKDLKPMTVAPKADNNDGFTEQANTQTFFEYLYTQDREFPLDTVQIKEFERKYDTELQTPHIHYGAQADEITRAMHVIALAIGTDIYFRNGAYKPESEEGRALLAHEMTHVAQYSEKRIQKHTDTKELENEAVYAEKSEYYESDPVITKVIQGVPFRIRKSKEAWLHNMIKEKLETLIEQYCAMQRDDKKKLKLLTTYMDLQKNGGFEAWLK</sequence>
<dbReference type="Pfam" id="PF13699">
    <property type="entry name" value="eCIS_core"/>
    <property type="match status" value="1"/>
</dbReference>
<dbReference type="Proteomes" id="UP000016649">
    <property type="component" value="Unassembled WGS sequence"/>
</dbReference>
<evidence type="ECO:0000313" key="2">
    <source>
        <dbReference type="EMBL" id="ERJ94029.1"/>
    </source>
</evidence>
<evidence type="ECO:0000259" key="1">
    <source>
        <dbReference type="Pfam" id="PF13699"/>
    </source>
</evidence>
<name>A0ABN0P0Q8_TRELE</name>
<dbReference type="RefSeq" id="WP_021686912.1">
    <property type="nucleotide sequence ID" value="NZ_KI260561.1"/>
</dbReference>
<evidence type="ECO:0000313" key="3">
    <source>
        <dbReference type="Proteomes" id="UP000016649"/>
    </source>
</evidence>
<comment type="caution">
    <text evidence="2">The sequence shown here is derived from an EMBL/GenBank/DDBJ whole genome shotgun (WGS) entry which is preliminary data.</text>
</comment>